<organism evidence="1 2">
    <name type="scientific">Roseospira visakhapatnamensis</name>
    <dbReference type="NCBI Taxonomy" id="390880"/>
    <lineage>
        <taxon>Bacteria</taxon>
        <taxon>Pseudomonadati</taxon>
        <taxon>Pseudomonadota</taxon>
        <taxon>Alphaproteobacteria</taxon>
        <taxon>Rhodospirillales</taxon>
        <taxon>Rhodospirillaceae</taxon>
        <taxon>Roseospira</taxon>
    </lineage>
</organism>
<reference evidence="1 2" key="1">
    <citation type="submission" date="2020-08" db="EMBL/GenBank/DDBJ databases">
        <title>Genome sequencing of Purple Non-Sulfur Bacteria from various extreme environments.</title>
        <authorList>
            <person name="Mayer M."/>
        </authorList>
    </citation>
    <scope>NUCLEOTIDE SEQUENCE [LARGE SCALE GENOMIC DNA]</scope>
    <source>
        <strain evidence="1 2">JA131</strain>
    </source>
</reference>
<accession>A0A7W6WC78</accession>
<keyword evidence="2" id="KW-1185">Reference proteome</keyword>
<dbReference type="AlphaFoldDB" id="A0A7W6WC78"/>
<protein>
    <submittedName>
        <fullName evidence="1">Uncharacterized protein</fullName>
    </submittedName>
</protein>
<evidence type="ECO:0000313" key="1">
    <source>
        <dbReference type="EMBL" id="MBB4268322.1"/>
    </source>
</evidence>
<sequence length="163" mass="18312">MRRDSIRRLKQARATKGPGCSYWPTPTASMNGNWPEVIADGGRLDFRNPPGGYKTRSLRQVARAWMVTRRLLAALGIDPRPTRSPCSRPIRVTLRPGTMCSAETLDLNPRFGEWVMGWPIGWTACAPLETAFAPWLRRSRTELSRRLSTEATDVETMDPADGK</sequence>
<gene>
    <name evidence="1" type="ORF">GGD89_003989</name>
</gene>
<evidence type="ECO:0000313" key="2">
    <source>
        <dbReference type="Proteomes" id="UP000554286"/>
    </source>
</evidence>
<dbReference type="EMBL" id="JACIGK010000097">
    <property type="protein sequence ID" value="MBB4268322.1"/>
    <property type="molecule type" value="Genomic_DNA"/>
</dbReference>
<dbReference type="Proteomes" id="UP000554286">
    <property type="component" value="Unassembled WGS sequence"/>
</dbReference>
<name>A0A7W6WC78_9PROT</name>
<proteinExistence type="predicted"/>
<comment type="caution">
    <text evidence="1">The sequence shown here is derived from an EMBL/GenBank/DDBJ whole genome shotgun (WGS) entry which is preliminary data.</text>
</comment>